<dbReference type="PANTHER" id="PTHR43677:SF11">
    <property type="entry name" value="ZINC-CONTAINING ALCOHOL DEHYDROGENASE"/>
    <property type="match status" value="1"/>
</dbReference>
<feature type="domain" description="Enoyl reductase (ER)" evidence="1">
    <location>
        <begin position="18"/>
        <end position="338"/>
    </location>
</feature>
<dbReference type="AlphaFoldDB" id="A0A1H1HG51"/>
<dbReference type="Pfam" id="PF08240">
    <property type="entry name" value="ADH_N"/>
    <property type="match status" value="1"/>
</dbReference>
<dbReference type="EMBL" id="FNKK01000002">
    <property type="protein sequence ID" value="SDR24359.1"/>
    <property type="molecule type" value="Genomic_DNA"/>
</dbReference>
<organism evidence="2 3">
    <name type="scientific">Thermostaphylospora chromogena</name>
    <dbReference type="NCBI Taxonomy" id="35622"/>
    <lineage>
        <taxon>Bacteria</taxon>
        <taxon>Bacillati</taxon>
        <taxon>Actinomycetota</taxon>
        <taxon>Actinomycetes</taxon>
        <taxon>Streptosporangiales</taxon>
        <taxon>Thermomonosporaceae</taxon>
        <taxon>Thermostaphylospora</taxon>
    </lineage>
</organism>
<dbReference type="InterPro" id="IPR013149">
    <property type="entry name" value="ADH-like_C"/>
</dbReference>
<dbReference type="InterPro" id="IPR051397">
    <property type="entry name" value="Zn-ADH-like_protein"/>
</dbReference>
<dbReference type="Gene3D" id="3.40.50.720">
    <property type="entry name" value="NAD(P)-binding Rossmann-like Domain"/>
    <property type="match status" value="1"/>
</dbReference>
<proteinExistence type="predicted"/>
<reference evidence="2 3" key="1">
    <citation type="submission" date="2016-10" db="EMBL/GenBank/DDBJ databases">
        <authorList>
            <person name="de Groot N.N."/>
        </authorList>
    </citation>
    <scope>NUCLEOTIDE SEQUENCE [LARGE SCALE GENOMIC DNA]</scope>
    <source>
        <strain evidence="2 3">DSM 43794</strain>
    </source>
</reference>
<dbReference type="InterPro" id="IPR020843">
    <property type="entry name" value="ER"/>
</dbReference>
<dbReference type="InterPro" id="IPR013154">
    <property type="entry name" value="ADH-like_N"/>
</dbReference>
<evidence type="ECO:0000259" key="1">
    <source>
        <dbReference type="SMART" id="SM00829"/>
    </source>
</evidence>
<dbReference type="Gene3D" id="3.90.180.10">
    <property type="entry name" value="Medium-chain alcohol dehydrogenases, catalytic domain"/>
    <property type="match status" value="1"/>
</dbReference>
<sequence>MGDTVSAQMRAAVVYECGEPPRPGTVARPEPGPGTAVVAVRAAPITPLDVLCATGTSYFGRPAVPYVPGVSGVGVVEAAAAADPKPPQVAAGTRVWFPTTAGMRPGNGSMARLCAVPEADLIPIPDGVADDQAAALGLSAVAAWMALTWRAGLRDGERVLVLGAGGVVGQVAVQAARLLGASRVVAACRSPQAQEAARTAGADEVVELSSAEGPDRLAERLARACGGTVDVVIDPLCGVPATAAARVLGHRGRLVNLGGSAGPEAVFDSAILRSRSAALLGYTNNDITPQQRRDALTAVLDHAAAGRLGVLFDTVDLDDVAAAWAAQANGAAHRRIVVRIPGGP</sequence>
<evidence type="ECO:0000313" key="3">
    <source>
        <dbReference type="Proteomes" id="UP000217103"/>
    </source>
</evidence>
<dbReference type="SMART" id="SM00829">
    <property type="entry name" value="PKS_ER"/>
    <property type="match status" value="1"/>
</dbReference>
<dbReference type="SUPFAM" id="SSF51735">
    <property type="entry name" value="NAD(P)-binding Rossmann-fold domains"/>
    <property type="match status" value="1"/>
</dbReference>
<evidence type="ECO:0000313" key="2">
    <source>
        <dbReference type="EMBL" id="SDR24359.1"/>
    </source>
</evidence>
<dbReference type="SUPFAM" id="SSF50129">
    <property type="entry name" value="GroES-like"/>
    <property type="match status" value="1"/>
</dbReference>
<keyword evidence="3" id="KW-1185">Reference proteome</keyword>
<dbReference type="InterPro" id="IPR036291">
    <property type="entry name" value="NAD(P)-bd_dom_sf"/>
</dbReference>
<name>A0A1H1HG51_9ACTN</name>
<dbReference type="STRING" id="35622.SAMN04489764_4396"/>
<dbReference type="InterPro" id="IPR011032">
    <property type="entry name" value="GroES-like_sf"/>
</dbReference>
<dbReference type="GO" id="GO:0016491">
    <property type="term" value="F:oxidoreductase activity"/>
    <property type="evidence" value="ECO:0007669"/>
    <property type="project" value="InterPro"/>
</dbReference>
<dbReference type="PANTHER" id="PTHR43677">
    <property type="entry name" value="SHORT-CHAIN DEHYDROGENASE/REDUCTASE"/>
    <property type="match status" value="1"/>
</dbReference>
<protein>
    <submittedName>
        <fullName evidence="2">NADPH:quinone reductase</fullName>
    </submittedName>
</protein>
<dbReference type="RefSeq" id="WP_242659454.1">
    <property type="nucleotide sequence ID" value="NZ_FNKK01000002.1"/>
</dbReference>
<gene>
    <name evidence="2" type="ORF">SAMN04489764_4396</name>
</gene>
<dbReference type="Proteomes" id="UP000217103">
    <property type="component" value="Unassembled WGS sequence"/>
</dbReference>
<dbReference type="Pfam" id="PF00107">
    <property type="entry name" value="ADH_zinc_N"/>
    <property type="match status" value="1"/>
</dbReference>
<accession>A0A1H1HG51</accession>